<dbReference type="GO" id="GO:0005524">
    <property type="term" value="F:ATP binding"/>
    <property type="evidence" value="ECO:0007669"/>
    <property type="project" value="UniProtKB-UniRule"/>
</dbReference>
<dbReference type="SUPFAM" id="SSF56112">
    <property type="entry name" value="Protein kinase-like (PK-like)"/>
    <property type="match status" value="1"/>
</dbReference>
<keyword evidence="4 8" id="KW-0418">Kinase</keyword>
<keyword evidence="1 8" id="KW-0723">Serine/threonine-protein kinase</keyword>
<dbReference type="Proteomes" id="UP000885792">
    <property type="component" value="Unassembled WGS sequence"/>
</dbReference>
<protein>
    <submittedName>
        <fullName evidence="8">Serine/threonine protein kinase</fullName>
    </submittedName>
</protein>
<evidence type="ECO:0000256" key="3">
    <source>
        <dbReference type="ARBA" id="ARBA00022741"/>
    </source>
</evidence>
<evidence type="ECO:0000313" key="8">
    <source>
        <dbReference type="EMBL" id="HHJ64440.1"/>
    </source>
</evidence>
<feature type="binding site" evidence="6">
    <location>
        <position position="49"/>
    </location>
    <ligand>
        <name>ATP</name>
        <dbReference type="ChEBI" id="CHEBI:30616"/>
    </ligand>
</feature>
<feature type="domain" description="Protein kinase" evidence="7">
    <location>
        <begin position="17"/>
        <end position="269"/>
    </location>
</feature>
<evidence type="ECO:0000256" key="2">
    <source>
        <dbReference type="ARBA" id="ARBA00022679"/>
    </source>
</evidence>
<keyword evidence="2" id="KW-0808">Transferase</keyword>
<dbReference type="SMART" id="SM00220">
    <property type="entry name" value="S_TKc"/>
    <property type="match status" value="1"/>
</dbReference>
<dbReference type="CDD" id="cd14014">
    <property type="entry name" value="STKc_PknB_like"/>
    <property type="match status" value="1"/>
</dbReference>
<dbReference type="Gene3D" id="1.10.510.10">
    <property type="entry name" value="Transferase(Phosphotransferase) domain 1"/>
    <property type="match status" value="1"/>
</dbReference>
<dbReference type="InterPro" id="IPR011009">
    <property type="entry name" value="Kinase-like_dom_sf"/>
</dbReference>
<evidence type="ECO:0000256" key="6">
    <source>
        <dbReference type="PROSITE-ProRule" id="PRU10141"/>
    </source>
</evidence>
<reference evidence="8" key="1">
    <citation type="journal article" date="2020" name="mSystems">
        <title>Genome- and Community-Level Interaction Insights into Carbon Utilization and Element Cycling Functions of Hydrothermarchaeota in Hydrothermal Sediment.</title>
        <authorList>
            <person name="Zhou Z."/>
            <person name="Liu Y."/>
            <person name="Xu W."/>
            <person name="Pan J."/>
            <person name="Luo Z.H."/>
            <person name="Li M."/>
        </authorList>
    </citation>
    <scope>NUCLEOTIDE SEQUENCE [LARGE SCALE GENOMIC DNA]</scope>
    <source>
        <strain evidence="8">HyVt-501</strain>
    </source>
</reference>
<dbReference type="GO" id="GO:0004674">
    <property type="term" value="F:protein serine/threonine kinase activity"/>
    <property type="evidence" value="ECO:0007669"/>
    <property type="project" value="UniProtKB-KW"/>
</dbReference>
<dbReference type="PANTHER" id="PTHR24345">
    <property type="entry name" value="SERINE/THREONINE-PROTEIN KINASE PLK"/>
    <property type="match status" value="1"/>
</dbReference>
<dbReference type="InterPro" id="IPR000719">
    <property type="entry name" value="Prot_kinase_dom"/>
</dbReference>
<dbReference type="AlphaFoldDB" id="A0A7C5QLL9"/>
<evidence type="ECO:0000259" key="7">
    <source>
        <dbReference type="PROSITE" id="PS50011"/>
    </source>
</evidence>
<proteinExistence type="predicted"/>
<sequence>MDPETKFREGDLILGYYRVLGIIGRGDFGVVYKVRGERGRYRGKILALKVASNPYGIEYLWKEAQTLILFNHPNIVSLQSYLYKKDRGELYVLYELMDVGDLREHVLSRGGLSEEEALRVLRNVTEGLIFLHSRGYIHSDIKPENIFGKRILKSVVWKLGDFGLLKIRGSVSILDVKGTLGYIAPEVFRGEIHRSSDIFSLGCLLYFTLFGRDPFHSEDRKEKMRRNREVIFEVPEGTSPKMRRLLERMLEKDFRRRFRTAMELKDYLLSEGLG</sequence>
<gene>
    <name evidence="8" type="ORF">ENJ61_05975</name>
</gene>
<evidence type="ECO:0000256" key="4">
    <source>
        <dbReference type="ARBA" id="ARBA00022777"/>
    </source>
</evidence>
<dbReference type="PROSITE" id="PS00107">
    <property type="entry name" value="PROTEIN_KINASE_ATP"/>
    <property type="match status" value="1"/>
</dbReference>
<dbReference type="Pfam" id="PF00069">
    <property type="entry name" value="Pkinase"/>
    <property type="match status" value="1"/>
</dbReference>
<evidence type="ECO:0000256" key="5">
    <source>
        <dbReference type="ARBA" id="ARBA00022840"/>
    </source>
</evidence>
<name>A0A7C5QLL9_AQUAO</name>
<dbReference type="EMBL" id="DRNB01000212">
    <property type="protein sequence ID" value="HHJ64440.1"/>
    <property type="molecule type" value="Genomic_DNA"/>
</dbReference>
<keyword evidence="5 6" id="KW-0067">ATP-binding</keyword>
<organism evidence="8">
    <name type="scientific">Aquifex aeolicus</name>
    <dbReference type="NCBI Taxonomy" id="63363"/>
    <lineage>
        <taxon>Bacteria</taxon>
        <taxon>Pseudomonadati</taxon>
        <taxon>Aquificota</taxon>
        <taxon>Aquificia</taxon>
        <taxon>Aquificales</taxon>
        <taxon>Aquificaceae</taxon>
        <taxon>Aquifex</taxon>
    </lineage>
</organism>
<evidence type="ECO:0000256" key="1">
    <source>
        <dbReference type="ARBA" id="ARBA00022527"/>
    </source>
</evidence>
<keyword evidence="3 6" id="KW-0547">Nucleotide-binding</keyword>
<dbReference type="PANTHER" id="PTHR24345:SF91">
    <property type="entry name" value="SERINE_THREONINE-PROTEIN KINASE PLK4"/>
    <property type="match status" value="1"/>
</dbReference>
<dbReference type="InterPro" id="IPR017441">
    <property type="entry name" value="Protein_kinase_ATP_BS"/>
</dbReference>
<comment type="caution">
    <text evidence="8">The sequence shown here is derived from an EMBL/GenBank/DDBJ whole genome shotgun (WGS) entry which is preliminary data.</text>
</comment>
<dbReference type="PROSITE" id="PS50011">
    <property type="entry name" value="PROTEIN_KINASE_DOM"/>
    <property type="match status" value="1"/>
</dbReference>
<accession>A0A7C5QLL9</accession>